<gene>
    <name evidence="2" type="ORF">GOC74_04700</name>
</gene>
<dbReference type="CDD" id="cd00090">
    <property type="entry name" value="HTH_ARSR"/>
    <property type="match status" value="1"/>
</dbReference>
<keyword evidence="1" id="KW-0812">Transmembrane</keyword>
<dbReference type="InterPro" id="IPR036388">
    <property type="entry name" value="WH-like_DNA-bd_sf"/>
</dbReference>
<dbReference type="Gene3D" id="1.10.10.10">
    <property type="entry name" value="Winged helix-like DNA-binding domain superfamily/Winged helix DNA-binding domain"/>
    <property type="match status" value="1"/>
</dbReference>
<evidence type="ECO:0000313" key="3">
    <source>
        <dbReference type="Proteomes" id="UP000608662"/>
    </source>
</evidence>
<keyword evidence="1" id="KW-1133">Transmembrane helix</keyword>
<reference evidence="2" key="1">
    <citation type="submission" date="2019-12" db="EMBL/GenBank/DDBJ databases">
        <title>Whole-genome sequence of Halomicrobium mukohataei pws1.</title>
        <authorList>
            <person name="Verma D.K."/>
            <person name="Gopal K."/>
            <person name="Prasad E.S."/>
        </authorList>
    </citation>
    <scope>NUCLEOTIDE SEQUENCE</scope>
    <source>
        <strain evidence="2">Pws1</strain>
    </source>
</reference>
<dbReference type="SUPFAM" id="SSF46785">
    <property type="entry name" value="Winged helix' DNA-binding domain"/>
    <property type="match status" value="1"/>
</dbReference>
<proteinExistence type="predicted"/>
<feature type="transmembrane region" description="Helical" evidence="1">
    <location>
        <begin position="164"/>
        <end position="184"/>
    </location>
</feature>
<dbReference type="InterPro" id="IPR011991">
    <property type="entry name" value="ArsR-like_HTH"/>
</dbReference>
<dbReference type="InterPro" id="IPR036390">
    <property type="entry name" value="WH_DNA-bd_sf"/>
</dbReference>
<name>A0A847UDS1_9EURY</name>
<dbReference type="RefSeq" id="WP_170093130.1">
    <property type="nucleotide sequence ID" value="NZ_WOYG01000001.1"/>
</dbReference>
<dbReference type="Proteomes" id="UP000608662">
    <property type="component" value="Unassembled WGS sequence"/>
</dbReference>
<accession>A0A847UDS1</accession>
<evidence type="ECO:0000313" key="2">
    <source>
        <dbReference type="EMBL" id="NLV09228.1"/>
    </source>
</evidence>
<dbReference type="OrthoDB" id="11368at2157"/>
<dbReference type="EMBL" id="WOYG01000001">
    <property type="protein sequence ID" value="NLV09228.1"/>
    <property type="molecule type" value="Genomic_DNA"/>
</dbReference>
<feature type="transmembrane region" description="Helical" evidence="1">
    <location>
        <begin position="126"/>
        <end position="144"/>
    </location>
</feature>
<dbReference type="AlphaFoldDB" id="A0A847UDS1"/>
<dbReference type="Pfam" id="PF12840">
    <property type="entry name" value="HTH_20"/>
    <property type="match status" value="1"/>
</dbReference>
<protein>
    <submittedName>
        <fullName evidence="2">Helix-turn-helix domain-containing protein</fullName>
    </submittedName>
</protein>
<evidence type="ECO:0000256" key="1">
    <source>
        <dbReference type="SAM" id="Phobius"/>
    </source>
</evidence>
<sequence>MSLLPSSRSETESSQDGSLQLLDVDDEEADAVFDALSSQTTRTVLAEIHRTPGTPGELAERADTTIQNVMYHIEKLEAVDLVRVTETRYSARGKEMAVYGPCENPAVVFLGTDDRKQSLIAKLKRFLGGFLVFGLLYALFETATELVSGIEQPAVSGASNPKTILVPATGAVTTLIVTYVSADGQRTVPFDPRRLSELNTMQRRTLLASCILLVGVCTTPVALAYSPAVSDDYFHHAPSASISATPADAGVPDLPNQTVHLVVTGDNDALEAPLTERLSATLRDRGATVRHRDEVGDVSGSLLVVRFETTTFDAGGLTRDANVTTQFAYVESGDGAAAERIVASKQRSFRGGADFPPNTTGQAAGGAFVFERAGGTGSPLTTIKRTNSSAEAFTNETAALVGDRTVSYAFGQDIWN</sequence>
<comment type="caution">
    <text evidence="2">The sequence shown here is derived from an EMBL/GenBank/DDBJ whole genome shotgun (WGS) entry which is preliminary data.</text>
</comment>
<feature type="transmembrane region" description="Helical" evidence="1">
    <location>
        <begin position="205"/>
        <end position="225"/>
    </location>
</feature>
<keyword evidence="1" id="KW-0472">Membrane</keyword>
<organism evidence="2 3">
    <name type="scientific">Halomicrobium mukohataei</name>
    <dbReference type="NCBI Taxonomy" id="57705"/>
    <lineage>
        <taxon>Archaea</taxon>
        <taxon>Methanobacteriati</taxon>
        <taxon>Methanobacteriota</taxon>
        <taxon>Stenosarchaea group</taxon>
        <taxon>Halobacteria</taxon>
        <taxon>Halobacteriales</taxon>
        <taxon>Haloarculaceae</taxon>
        <taxon>Halomicrobium</taxon>
    </lineage>
</organism>